<dbReference type="AlphaFoldDB" id="A0A8B8I1Z3"/>
<protein>
    <submittedName>
        <fullName evidence="7">Phosphofurin acidic cluster sorting protein 1 isoform X3</fullName>
    </submittedName>
</protein>
<evidence type="ECO:0000256" key="1">
    <source>
        <dbReference type="ARBA" id="ARBA00008590"/>
    </source>
</evidence>
<name>A0A8B8I1Z3_VANTA</name>
<feature type="compositionally biased region" description="Low complexity" evidence="3">
    <location>
        <begin position="389"/>
        <end position="401"/>
    </location>
</feature>
<dbReference type="InterPro" id="IPR057541">
    <property type="entry name" value="PACS1/2_N"/>
</dbReference>
<evidence type="ECO:0000313" key="7">
    <source>
        <dbReference type="RefSeq" id="XP_026491010.2"/>
    </source>
</evidence>
<feature type="region of interest" description="Disordered" evidence="3">
    <location>
        <begin position="292"/>
        <end position="430"/>
    </location>
</feature>
<dbReference type="Pfam" id="PF25332">
    <property type="entry name" value="C2_PACS_N"/>
    <property type="match status" value="1"/>
</dbReference>
<accession>A0A8B8I1Z3</accession>
<dbReference type="GeneID" id="113397073"/>
<dbReference type="PANTHER" id="PTHR13280:SF17">
    <property type="entry name" value="KRUEPPEL TARGET AT 95D, ISOFORM A"/>
    <property type="match status" value="1"/>
</dbReference>
<reference evidence="7" key="1">
    <citation type="submission" date="2025-08" db="UniProtKB">
        <authorList>
            <consortium name="RefSeq"/>
        </authorList>
    </citation>
    <scope>IDENTIFICATION</scope>
    <source>
        <tissue evidence="7">Whole body</tissue>
    </source>
</reference>
<evidence type="ECO:0000259" key="4">
    <source>
        <dbReference type="Pfam" id="PF10254"/>
    </source>
</evidence>
<feature type="domain" description="Phosphofurin acidic cluster sorting protein 1/2 N-terminal C2" evidence="5">
    <location>
        <begin position="17"/>
        <end position="157"/>
    </location>
</feature>
<organism evidence="6 7">
    <name type="scientific">Vanessa tameamea</name>
    <name type="common">Kamehameha butterfly</name>
    <dbReference type="NCBI Taxonomy" id="334116"/>
    <lineage>
        <taxon>Eukaryota</taxon>
        <taxon>Metazoa</taxon>
        <taxon>Ecdysozoa</taxon>
        <taxon>Arthropoda</taxon>
        <taxon>Hexapoda</taxon>
        <taxon>Insecta</taxon>
        <taxon>Pterygota</taxon>
        <taxon>Neoptera</taxon>
        <taxon>Endopterygota</taxon>
        <taxon>Lepidoptera</taxon>
        <taxon>Glossata</taxon>
        <taxon>Ditrysia</taxon>
        <taxon>Papilionoidea</taxon>
        <taxon>Nymphalidae</taxon>
        <taxon>Nymphalinae</taxon>
        <taxon>Vanessa</taxon>
    </lineage>
</organism>
<comment type="similarity">
    <text evidence="1">Belongs to the PACS family.</text>
</comment>
<dbReference type="InterPro" id="IPR019381">
    <property type="entry name" value="PACS1/2_C"/>
</dbReference>
<dbReference type="Proteomes" id="UP001652626">
    <property type="component" value="Chromosome 19"/>
</dbReference>
<gene>
    <name evidence="7" type="primary">LOC113397073</name>
</gene>
<feature type="compositionally biased region" description="Pro residues" evidence="3">
    <location>
        <begin position="676"/>
        <end position="692"/>
    </location>
</feature>
<feature type="compositionally biased region" description="Polar residues" evidence="3">
    <location>
        <begin position="305"/>
        <end position="314"/>
    </location>
</feature>
<feature type="compositionally biased region" description="Low complexity" evidence="3">
    <location>
        <begin position="315"/>
        <end position="327"/>
    </location>
</feature>
<keyword evidence="2" id="KW-0597">Phosphoprotein</keyword>
<evidence type="ECO:0000259" key="5">
    <source>
        <dbReference type="Pfam" id="PF25332"/>
    </source>
</evidence>
<dbReference type="PANTHER" id="PTHR13280">
    <property type="entry name" value="PHOSPHOFURIN ACIDIC CLUSTER SORTING PROTEIN"/>
    <property type="match status" value="1"/>
</dbReference>
<proteinExistence type="inferred from homology"/>
<evidence type="ECO:0000313" key="6">
    <source>
        <dbReference type="Proteomes" id="UP001652626"/>
    </source>
</evidence>
<dbReference type="Pfam" id="PF10254">
    <property type="entry name" value="Pacs-1"/>
    <property type="match status" value="1"/>
</dbReference>
<evidence type="ECO:0000256" key="2">
    <source>
        <dbReference type="ARBA" id="ARBA00022553"/>
    </source>
</evidence>
<evidence type="ECO:0000256" key="3">
    <source>
        <dbReference type="SAM" id="MobiDB-lite"/>
    </source>
</evidence>
<feature type="region of interest" description="Disordered" evidence="3">
    <location>
        <begin position="663"/>
        <end position="693"/>
    </location>
</feature>
<dbReference type="GO" id="GO:0072659">
    <property type="term" value="P:protein localization to plasma membrane"/>
    <property type="evidence" value="ECO:0007669"/>
    <property type="project" value="TreeGrafter"/>
</dbReference>
<keyword evidence="6" id="KW-1185">Reference proteome</keyword>
<feature type="domain" description="Phosphofurin acidic cluster sorting protein 1/2 C-terminal" evidence="4">
    <location>
        <begin position="461"/>
        <end position="828"/>
    </location>
</feature>
<dbReference type="RefSeq" id="XP_026491010.2">
    <property type="nucleotide sequence ID" value="XM_026635225.2"/>
</dbReference>
<sequence>MTEKNKSEKMTNTSKPVPMKLFAAWEVDRTPSNCIPRLCTLRVTRLRVCGALGEAGGGAAGGAGAGAVTLAARMHSSKRTLRSNDITVPPLDVELDLCFSLQYPHFVKRDGNRLQIMLQRRKKYKNRTILGYKTLAEGVIRMDQVLQRSMDMELELTSVGGKVGAGAGQPVARLTITGLASTPVDHDTKNNNTLLITERGYSDEEEEGEFSSVEEADDLTYGAAARRRTHRQLAFNKGDLSYTKQRNLKQKFAALLRRFRVPEELSERGAARDTHHAQRDIDELFQELESLSCGEGEDSGPDQMDTISIGSTPKPSLRPFFSSSRSLANQEHHRHSNVTRHASLASAAELRPRDRHPSVPLTESEAVRSSAGDERGSECNSDGDATLDAPVSGASVSSSPPNETKEDKRSRLFRSATSGGNLTPAAAARKKNSLIIGTERPLSVHDLPAQSPTTLEPRRTMLEQVSRVLGEEGPLPECVALVPSGLARVFQALAVPAVLAPPAAAPDARAFLHALLARAAKQGVRRGVRVCVCGGEAWCAAALRAHAELAARRHDAPALRFYIVPTGPNTISRSLGASDSTYAALFCNETWNSLCERAADASMPDVAEMSSRIARYLNSIGPVNNIPIGEAMVAYRDKSGDEDSSQTFVPFIAEVRVGCGEGGPSSLELDEGGSPPARPSPPATPAPAPDAAPPLALARAEPLELQLDYWPVAEGASGAEGGGKVTLKGSFRALLVTRHNHHLCITYLTKEKKQKIMRLGKKKEKSGETEPGRAQTVEGVARLICSAKGSHNSPLKVYIDGTEWNGVKFFQLSTQWQTHVKTFPVATCGAPLAPPET</sequence>